<dbReference type="PROSITE" id="PS51626">
    <property type="entry name" value="SAM_MT_TRM1"/>
    <property type="match status" value="1"/>
</dbReference>
<keyword evidence="6 9" id="KW-0694">RNA-binding</keyword>
<reference evidence="12" key="2">
    <citation type="submission" date="2025-08" db="UniProtKB">
        <authorList>
            <consortium name="Ensembl"/>
        </authorList>
    </citation>
    <scope>IDENTIFICATION</scope>
</reference>
<proteinExistence type="inferred from homology"/>
<evidence type="ECO:0000256" key="11">
    <source>
        <dbReference type="SAM" id="SignalP"/>
    </source>
</evidence>
<reference evidence="12" key="1">
    <citation type="submission" date="2019-03" db="EMBL/GenBank/DDBJ databases">
        <title>Genome sequencing and reference-guided assembly of Black Bengal Goat (Capra hircus).</title>
        <authorList>
            <person name="Siddiki A.Z."/>
            <person name="Baten A."/>
            <person name="Billah M."/>
            <person name="Alam M.A.U."/>
            <person name="Shawrob K.S.M."/>
            <person name="Saha S."/>
            <person name="Chowdhury M."/>
            <person name="Rahman A.H."/>
            <person name="Stear M."/>
            <person name="Miah G."/>
            <person name="Das G.B."/>
            <person name="Hossain M.M."/>
            <person name="Kumkum M."/>
            <person name="Islam M.S."/>
            <person name="Mollah A.M."/>
            <person name="Ahsan A."/>
            <person name="Tusar F."/>
            <person name="Khan M.K.I."/>
        </authorList>
    </citation>
    <scope>NUCLEOTIDE SEQUENCE [LARGE SCALE GENOMIC DNA]</scope>
</reference>
<dbReference type="InterPro" id="IPR002905">
    <property type="entry name" value="Trm1"/>
</dbReference>
<protein>
    <recommendedName>
        <fullName evidence="7">tRNA (guanine(26)-N(2))-dimethyltransferase</fullName>
        <ecNumber evidence="7">2.1.1.216</ecNumber>
    </recommendedName>
</protein>
<keyword evidence="3 9" id="KW-0808">Transferase</keyword>
<accession>A0A8C2SJ86</accession>
<keyword evidence="11" id="KW-0732">Signal</keyword>
<sequence length="137" mass="15224">MSRARTVLWLSPTLRSVLSLYRARFMEGQPQGPPNAAAMENGTEPNREERPPGFQETTITEGAAKIVFPSANEVFYNPVQEFNRDLTCAVITEFARIQLAAKGIQRRPESAGRPGGFRLTFHSLCSRGAWSPIRGCQ</sequence>
<evidence type="ECO:0000256" key="9">
    <source>
        <dbReference type="PROSITE-ProRule" id="PRU00958"/>
    </source>
</evidence>
<dbReference type="GO" id="GO:0005634">
    <property type="term" value="C:nucleus"/>
    <property type="evidence" value="ECO:0007669"/>
    <property type="project" value="TreeGrafter"/>
</dbReference>
<dbReference type="GO" id="GO:0000049">
    <property type="term" value="F:tRNA binding"/>
    <property type="evidence" value="ECO:0007669"/>
    <property type="project" value="UniProtKB-UniRule"/>
</dbReference>
<comment type="catalytic activity">
    <reaction evidence="8">
        <text>guanosine(26) in tRNA + 2 S-adenosyl-L-methionine = N(2)-dimethylguanosine(26) in tRNA + 2 S-adenosyl-L-homocysteine + 2 H(+)</text>
        <dbReference type="Rhea" id="RHEA:43140"/>
        <dbReference type="Rhea" id="RHEA-COMP:10359"/>
        <dbReference type="Rhea" id="RHEA-COMP:10360"/>
        <dbReference type="ChEBI" id="CHEBI:15378"/>
        <dbReference type="ChEBI" id="CHEBI:57856"/>
        <dbReference type="ChEBI" id="CHEBI:59789"/>
        <dbReference type="ChEBI" id="CHEBI:74269"/>
        <dbReference type="ChEBI" id="CHEBI:74513"/>
        <dbReference type="EC" id="2.1.1.216"/>
    </reaction>
</comment>
<keyword evidence="2 9" id="KW-0489">Methyltransferase</keyword>
<comment type="similarity">
    <text evidence="9">Belongs to the class I-like SAM-binding methyltransferase superfamily. Trm1 family.</text>
</comment>
<keyword evidence="5 9" id="KW-0819">tRNA processing</keyword>
<evidence type="ECO:0000313" key="12">
    <source>
        <dbReference type="Ensembl" id="ENSCHIP00010044960.1"/>
    </source>
</evidence>
<evidence type="ECO:0000256" key="1">
    <source>
        <dbReference type="ARBA" id="ARBA00022555"/>
    </source>
</evidence>
<evidence type="ECO:0000256" key="5">
    <source>
        <dbReference type="ARBA" id="ARBA00022694"/>
    </source>
</evidence>
<dbReference type="AlphaFoldDB" id="A0A8C2SJ86"/>
<dbReference type="InterPro" id="IPR029063">
    <property type="entry name" value="SAM-dependent_MTases_sf"/>
</dbReference>
<evidence type="ECO:0000256" key="7">
    <source>
        <dbReference type="ARBA" id="ARBA00039099"/>
    </source>
</evidence>
<dbReference type="Ensembl" id="ENSCHIT00010062365.1">
    <property type="protein sequence ID" value="ENSCHIP00010044960.1"/>
    <property type="gene ID" value="ENSCHIG00010032591.1"/>
</dbReference>
<evidence type="ECO:0000256" key="3">
    <source>
        <dbReference type="ARBA" id="ARBA00022679"/>
    </source>
</evidence>
<keyword evidence="4 9" id="KW-0949">S-adenosyl-L-methionine</keyword>
<feature type="signal peptide" evidence="11">
    <location>
        <begin position="1"/>
        <end position="19"/>
    </location>
</feature>
<name>A0A8C2SJ86_CAPHI</name>
<dbReference type="PANTHER" id="PTHR10631:SF3">
    <property type="entry name" value="TRNA (GUANINE(26)-N(2))-DIMETHYLTRANSFERASE"/>
    <property type="match status" value="1"/>
</dbReference>
<feature type="region of interest" description="Disordered" evidence="10">
    <location>
        <begin position="29"/>
        <end position="54"/>
    </location>
</feature>
<keyword evidence="1 9" id="KW-0820">tRNA-binding</keyword>
<dbReference type="EC" id="2.1.1.216" evidence="7"/>
<evidence type="ECO:0000256" key="2">
    <source>
        <dbReference type="ARBA" id="ARBA00022603"/>
    </source>
</evidence>
<dbReference type="GO" id="GO:0002940">
    <property type="term" value="P:tRNA N2-guanine methylation"/>
    <property type="evidence" value="ECO:0007669"/>
    <property type="project" value="TreeGrafter"/>
</dbReference>
<evidence type="ECO:0000256" key="10">
    <source>
        <dbReference type="SAM" id="MobiDB-lite"/>
    </source>
</evidence>
<organism evidence="12">
    <name type="scientific">Capra hircus</name>
    <name type="common">Goat</name>
    <dbReference type="NCBI Taxonomy" id="9925"/>
    <lineage>
        <taxon>Eukaryota</taxon>
        <taxon>Metazoa</taxon>
        <taxon>Chordata</taxon>
        <taxon>Craniata</taxon>
        <taxon>Vertebrata</taxon>
        <taxon>Euteleostomi</taxon>
        <taxon>Mammalia</taxon>
        <taxon>Eutheria</taxon>
        <taxon>Laurasiatheria</taxon>
        <taxon>Artiodactyla</taxon>
        <taxon>Ruminantia</taxon>
        <taxon>Pecora</taxon>
        <taxon>Bovidae</taxon>
        <taxon>Caprinae</taxon>
        <taxon>Capra</taxon>
    </lineage>
</organism>
<dbReference type="Gene3D" id="3.40.50.150">
    <property type="entry name" value="Vaccinia Virus protein VP39"/>
    <property type="match status" value="1"/>
</dbReference>
<dbReference type="PANTHER" id="PTHR10631">
    <property type="entry name" value="N 2 ,N 2 -DIMETHYLGUANOSINE TRNA METHYLTRANSFERASE"/>
    <property type="match status" value="1"/>
</dbReference>
<dbReference type="GO" id="GO:0160104">
    <property type="term" value="F:tRNA (guanine(26)-N2)-dimethyltransferase activity"/>
    <property type="evidence" value="ECO:0007669"/>
    <property type="project" value="UniProtKB-EC"/>
</dbReference>
<evidence type="ECO:0000256" key="6">
    <source>
        <dbReference type="ARBA" id="ARBA00022884"/>
    </source>
</evidence>
<dbReference type="Pfam" id="PF02005">
    <property type="entry name" value="TRM"/>
    <property type="match status" value="1"/>
</dbReference>
<evidence type="ECO:0000256" key="8">
    <source>
        <dbReference type="ARBA" id="ARBA00051897"/>
    </source>
</evidence>
<feature type="chain" id="PRO_5034646727" description="tRNA (guanine(26)-N(2))-dimethyltransferase" evidence="11">
    <location>
        <begin position="20"/>
        <end position="137"/>
    </location>
</feature>
<evidence type="ECO:0000256" key="4">
    <source>
        <dbReference type="ARBA" id="ARBA00022691"/>
    </source>
</evidence>